<keyword evidence="3 9" id="KW-0812">Transmembrane</keyword>
<dbReference type="SMART" id="SM00283">
    <property type="entry name" value="MA"/>
    <property type="match status" value="1"/>
</dbReference>
<evidence type="ECO:0000256" key="1">
    <source>
        <dbReference type="ARBA" id="ARBA00004651"/>
    </source>
</evidence>
<dbReference type="SUPFAM" id="SSF58104">
    <property type="entry name" value="Methyl-accepting chemotaxis protein (MCP) signaling domain"/>
    <property type="match status" value="1"/>
</dbReference>
<dbReference type="PROSITE" id="PS50885">
    <property type="entry name" value="HAMP"/>
    <property type="match status" value="1"/>
</dbReference>
<dbReference type="InterPro" id="IPR004089">
    <property type="entry name" value="MCPsignal_dom"/>
</dbReference>
<dbReference type="GO" id="GO:0006935">
    <property type="term" value="P:chemotaxis"/>
    <property type="evidence" value="ECO:0007669"/>
    <property type="project" value="InterPro"/>
</dbReference>
<feature type="transmembrane region" description="Helical" evidence="9">
    <location>
        <begin position="23"/>
        <end position="41"/>
    </location>
</feature>
<keyword evidence="4 9" id="KW-1133">Transmembrane helix</keyword>
<evidence type="ECO:0000256" key="2">
    <source>
        <dbReference type="ARBA" id="ARBA00022475"/>
    </source>
</evidence>
<dbReference type="AlphaFoldDB" id="A0A2I0V403"/>
<evidence type="ECO:0000256" key="7">
    <source>
        <dbReference type="ARBA" id="ARBA00029447"/>
    </source>
</evidence>
<keyword evidence="2" id="KW-1003">Cell membrane</keyword>
<evidence type="ECO:0000256" key="4">
    <source>
        <dbReference type="ARBA" id="ARBA00022989"/>
    </source>
</evidence>
<feature type="domain" description="HAMP" evidence="11">
    <location>
        <begin position="218"/>
        <end position="272"/>
    </location>
</feature>
<comment type="subcellular location">
    <subcellularLocation>
        <location evidence="1">Cell membrane</location>
        <topology evidence="1">Multi-pass membrane protein</topology>
    </subcellularLocation>
</comment>
<protein>
    <submittedName>
        <fullName evidence="12">Methyl-accepting chemotaxis protein</fullName>
    </submittedName>
</protein>
<feature type="domain" description="Methyl-accepting transducer" evidence="10">
    <location>
        <begin position="291"/>
        <end position="527"/>
    </location>
</feature>
<reference evidence="12 13" key="1">
    <citation type="submission" date="2017-10" db="EMBL/GenBank/DDBJ databases">
        <title>Draft genome of Lysinibacillus fusiformis strain Juneja, a laboratory-derived pathogen of Drosophila melanogaster.</title>
        <authorList>
            <person name="Smith B.R."/>
            <person name="Unckless R.L."/>
        </authorList>
    </citation>
    <scope>NUCLEOTIDE SEQUENCE [LARGE SCALE GENOMIC DNA]</scope>
    <source>
        <strain evidence="12 13">Juneja</strain>
    </source>
</reference>
<organism evidence="12 13">
    <name type="scientific">Lysinibacillus fusiformis</name>
    <dbReference type="NCBI Taxonomy" id="28031"/>
    <lineage>
        <taxon>Bacteria</taxon>
        <taxon>Bacillati</taxon>
        <taxon>Bacillota</taxon>
        <taxon>Bacilli</taxon>
        <taxon>Bacillales</taxon>
        <taxon>Bacillaceae</taxon>
        <taxon>Lysinibacillus</taxon>
    </lineage>
</organism>
<evidence type="ECO:0000256" key="5">
    <source>
        <dbReference type="ARBA" id="ARBA00023136"/>
    </source>
</evidence>
<dbReference type="PROSITE" id="PS50111">
    <property type="entry name" value="CHEMOTAXIS_TRANSDUC_2"/>
    <property type="match status" value="1"/>
</dbReference>
<dbReference type="PANTHER" id="PTHR32089:SF112">
    <property type="entry name" value="LYSOZYME-LIKE PROTEIN-RELATED"/>
    <property type="match status" value="1"/>
</dbReference>
<feature type="transmembrane region" description="Helical" evidence="9">
    <location>
        <begin position="200"/>
        <end position="221"/>
    </location>
</feature>
<evidence type="ECO:0000256" key="8">
    <source>
        <dbReference type="PROSITE-ProRule" id="PRU00284"/>
    </source>
</evidence>
<gene>
    <name evidence="12" type="ORF">CRI88_01025</name>
</gene>
<dbReference type="Pfam" id="PF00672">
    <property type="entry name" value="HAMP"/>
    <property type="match status" value="1"/>
</dbReference>
<dbReference type="GO" id="GO:0004888">
    <property type="term" value="F:transmembrane signaling receptor activity"/>
    <property type="evidence" value="ECO:0007669"/>
    <property type="project" value="InterPro"/>
</dbReference>
<evidence type="ECO:0000313" key="12">
    <source>
        <dbReference type="EMBL" id="PKU52942.1"/>
    </source>
</evidence>
<dbReference type="GO" id="GO:0007165">
    <property type="term" value="P:signal transduction"/>
    <property type="evidence" value="ECO:0007669"/>
    <property type="project" value="UniProtKB-KW"/>
</dbReference>
<dbReference type="InterPro" id="IPR033463">
    <property type="entry name" value="sCache_3"/>
</dbReference>
<dbReference type="Gene3D" id="6.10.340.10">
    <property type="match status" value="1"/>
</dbReference>
<keyword evidence="5 9" id="KW-0472">Membrane</keyword>
<evidence type="ECO:0000313" key="13">
    <source>
        <dbReference type="Proteomes" id="UP000234956"/>
    </source>
</evidence>
<dbReference type="CDD" id="cd11386">
    <property type="entry name" value="MCP_signal"/>
    <property type="match status" value="1"/>
</dbReference>
<dbReference type="SUPFAM" id="SSF103190">
    <property type="entry name" value="Sensory domain-like"/>
    <property type="match status" value="1"/>
</dbReference>
<dbReference type="Gene3D" id="1.10.287.950">
    <property type="entry name" value="Methyl-accepting chemotaxis protein"/>
    <property type="match status" value="1"/>
</dbReference>
<evidence type="ECO:0000259" key="10">
    <source>
        <dbReference type="PROSITE" id="PS50111"/>
    </source>
</evidence>
<evidence type="ECO:0000259" key="11">
    <source>
        <dbReference type="PROSITE" id="PS50885"/>
    </source>
</evidence>
<dbReference type="Proteomes" id="UP000234956">
    <property type="component" value="Unassembled WGS sequence"/>
</dbReference>
<keyword evidence="6 8" id="KW-0807">Transducer</keyword>
<dbReference type="InterPro" id="IPR029151">
    <property type="entry name" value="Sensor-like_sf"/>
</dbReference>
<dbReference type="GO" id="GO:0005886">
    <property type="term" value="C:plasma membrane"/>
    <property type="evidence" value="ECO:0007669"/>
    <property type="project" value="UniProtKB-SubCell"/>
</dbReference>
<dbReference type="EMBL" id="PDFK01000001">
    <property type="protein sequence ID" value="PKU52942.1"/>
    <property type="molecule type" value="Genomic_DNA"/>
</dbReference>
<accession>A0A2I0V403</accession>
<dbReference type="Pfam" id="PF00015">
    <property type="entry name" value="MCPsignal"/>
    <property type="match status" value="1"/>
</dbReference>
<comment type="caution">
    <text evidence="12">The sequence shown here is derived from an EMBL/GenBank/DDBJ whole genome shotgun (WGS) entry which is preliminary data.</text>
</comment>
<dbReference type="InterPro" id="IPR003660">
    <property type="entry name" value="HAMP_dom"/>
</dbReference>
<evidence type="ECO:0000256" key="3">
    <source>
        <dbReference type="ARBA" id="ARBA00022692"/>
    </source>
</evidence>
<sequence length="577" mass="62456">MFYDVAKNVEGHLMKKLGMQSKMSLLIVVIIGFVLIAIGLMNTSEMKKTLENEYQTRLNQILDVSIHNLDQTHPGDWQIKNGELYKGNVNIAKETALIDTLGELSQAAITIFSGETRINTNIVIDGQRAIGTTVDPKVADTVLTTGKIYSGTAEVVGKPYFTKYKPIKTKNGEIIGMIFAGVPSSDIDVVAQKMLLKTGIIAVISAIIAVLAGMLFVRGIVKPLKQLNHQLETISAGKGDLTQQIVVNSQDEIGQVAKSFNAMLTTLRSMMQQVDETANQVSASSLELSATAGSTTATTEKLTANMQELASGASTQKHSAHENAEAMQDIAGGIQLVTETNGEVSSYASDAWDTAKHGEEAAQDMQLQMRRMSEAVQESANSIAALDTHANKIDEIVEVIHAIAEQTNLLALNASIEAARAGEHGKGFAVVAEEVRKLAEQSKTSAAEITETIHTMQQLSKEARVHMQQSKQEATTSAEVVHTTSKAFEEITTKVSLVTNKIQEVSGIAEELYARIEQANASTQIMAEIAIDAREQSKVVTQIAETNLLSMDDINDAASQLTRNAETLQDLIHQFKY</sequence>
<evidence type="ECO:0000256" key="9">
    <source>
        <dbReference type="SAM" id="Phobius"/>
    </source>
</evidence>
<dbReference type="Pfam" id="PF17202">
    <property type="entry name" value="sCache_3_3"/>
    <property type="match status" value="1"/>
</dbReference>
<dbReference type="PANTHER" id="PTHR32089">
    <property type="entry name" value="METHYL-ACCEPTING CHEMOTAXIS PROTEIN MCPB"/>
    <property type="match status" value="1"/>
</dbReference>
<dbReference type="InterPro" id="IPR004090">
    <property type="entry name" value="Chemotax_Me-accpt_rcpt"/>
</dbReference>
<dbReference type="CDD" id="cd06225">
    <property type="entry name" value="HAMP"/>
    <property type="match status" value="1"/>
</dbReference>
<dbReference type="PRINTS" id="PR00260">
    <property type="entry name" value="CHEMTRNSDUCR"/>
</dbReference>
<name>A0A2I0V403_9BACI</name>
<proteinExistence type="inferred from homology"/>
<dbReference type="SMART" id="SM00304">
    <property type="entry name" value="HAMP"/>
    <property type="match status" value="1"/>
</dbReference>
<comment type="similarity">
    <text evidence="7">Belongs to the methyl-accepting chemotaxis (MCP) protein family.</text>
</comment>
<evidence type="ECO:0000256" key="6">
    <source>
        <dbReference type="ARBA" id="ARBA00023224"/>
    </source>
</evidence>